<comment type="caution">
    <text evidence="2">The sequence shown here is derived from an EMBL/GenBank/DDBJ whole genome shotgun (WGS) entry which is preliminary data.</text>
</comment>
<dbReference type="EMBL" id="JAERTX010000001">
    <property type="protein sequence ID" value="MBM9458707.1"/>
    <property type="molecule type" value="Genomic_DNA"/>
</dbReference>
<protein>
    <recommendedName>
        <fullName evidence="4">SHOCT domain-containing protein</fullName>
    </recommendedName>
</protein>
<organism evidence="2 3">
    <name type="scientific">Nocardioides faecalis</name>
    <dbReference type="NCBI Taxonomy" id="2803858"/>
    <lineage>
        <taxon>Bacteria</taxon>
        <taxon>Bacillati</taxon>
        <taxon>Actinomycetota</taxon>
        <taxon>Actinomycetes</taxon>
        <taxon>Propionibacteriales</taxon>
        <taxon>Nocardioidaceae</taxon>
        <taxon>Nocardioides</taxon>
    </lineage>
</organism>
<keyword evidence="1" id="KW-1133">Transmembrane helix</keyword>
<name>A0A938Y3X1_9ACTN</name>
<evidence type="ECO:0000313" key="2">
    <source>
        <dbReference type="EMBL" id="MBM9458707.1"/>
    </source>
</evidence>
<keyword evidence="3" id="KW-1185">Reference proteome</keyword>
<evidence type="ECO:0000313" key="3">
    <source>
        <dbReference type="Proteomes" id="UP000663791"/>
    </source>
</evidence>
<accession>A0A938Y3X1</accession>
<evidence type="ECO:0008006" key="4">
    <source>
        <dbReference type="Google" id="ProtNLM"/>
    </source>
</evidence>
<keyword evidence="1" id="KW-0812">Transmembrane</keyword>
<gene>
    <name evidence="2" type="ORF">JK386_02220</name>
</gene>
<keyword evidence="1" id="KW-0472">Membrane</keyword>
<feature type="transmembrane region" description="Helical" evidence="1">
    <location>
        <begin position="48"/>
        <end position="68"/>
    </location>
</feature>
<proteinExistence type="predicted"/>
<dbReference type="RefSeq" id="WP_205289982.1">
    <property type="nucleotide sequence ID" value="NZ_CP074406.1"/>
</dbReference>
<dbReference type="AlphaFoldDB" id="A0A938Y3X1"/>
<sequence>MSSPAPGERPPSFLPELALGVAFALLCGMVGPVFIVLGLSIDDPHTDWMLPVGCAVIALDVVIGVLIARYRYRAKQRRHELRHSGRRARATVLSAEATTMEVNAQPVYRLRLRIHGDDVTPFEVERRKVVRKSQTHLLHGDDLPVLVDPETQDWEIDWFGAERDASRALAQGAGSGTPAALERSRAERLSELDELLRADLLSRDEYDDERSRILGEI</sequence>
<evidence type="ECO:0000256" key="1">
    <source>
        <dbReference type="SAM" id="Phobius"/>
    </source>
</evidence>
<reference evidence="2" key="1">
    <citation type="submission" date="2021-01" db="EMBL/GenBank/DDBJ databases">
        <title>Novel species in genus Nocardioides.</title>
        <authorList>
            <person name="Zhang G."/>
        </authorList>
    </citation>
    <scope>NUCLEOTIDE SEQUENCE</scope>
    <source>
        <strain evidence="2">Zg-536</strain>
    </source>
</reference>
<dbReference type="Proteomes" id="UP000663791">
    <property type="component" value="Unassembled WGS sequence"/>
</dbReference>
<feature type="transmembrane region" description="Helical" evidence="1">
    <location>
        <begin position="12"/>
        <end position="36"/>
    </location>
</feature>